<feature type="region of interest" description="Disordered" evidence="15">
    <location>
        <begin position="1"/>
        <end position="36"/>
    </location>
</feature>
<evidence type="ECO:0000256" key="3">
    <source>
        <dbReference type="ARBA" id="ARBA00022701"/>
    </source>
</evidence>
<dbReference type="SUPFAM" id="SSF52540">
    <property type="entry name" value="P-loop containing nucleoside triphosphate hydrolases"/>
    <property type="match status" value="1"/>
</dbReference>
<feature type="compositionally biased region" description="Basic and acidic residues" evidence="15">
    <location>
        <begin position="1154"/>
        <end position="1182"/>
    </location>
</feature>
<dbReference type="InterPro" id="IPR027417">
    <property type="entry name" value="P-loop_NTPase"/>
</dbReference>
<evidence type="ECO:0000259" key="17">
    <source>
        <dbReference type="PROSITE" id="PS50135"/>
    </source>
</evidence>
<dbReference type="Gene3D" id="3.30.60.90">
    <property type="match status" value="1"/>
</dbReference>
<evidence type="ECO:0000256" key="9">
    <source>
        <dbReference type="ARBA" id="ARBA00023054"/>
    </source>
</evidence>
<keyword evidence="8 13" id="KW-0067">ATP-binding</keyword>
<comment type="similarity">
    <text evidence="13">Belongs to the TRAFAC class myosin-kinesin ATPase superfamily. Kinesin family.</text>
</comment>
<evidence type="ECO:0000256" key="5">
    <source>
        <dbReference type="ARBA" id="ARBA00022741"/>
    </source>
</evidence>
<evidence type="ECO:0000256" key="12">
    <source>
        <dbReference type="PROSITE-ProRule" id="PRU00228"/>
    </source>
</evidence>
<evidence type="ECO:0000256" key="13">
    <source>
        <dbReference type="PROSITE-ProRule" id="PRU00283"/>
    </source>
</evidence>
<evidence type="ECO:0000256" key="4">
    <source>
        <dbReference type="ARBA" id="ARBA00022723"/>
    </source>
</evidence>
<evidence type="ECO:0000256" key="15">
    <source>
        <dbReference type="SAM" id="MobiDB-lite"/>
    </source>
</evidence>
<feature type="region of interest" description="Disordered" evidence="15">
    <location>
        <begin position="1137"/>
        <end position="1189"/>
    </location>
</feature>
<evidence type="ECO:0000256" key="11">
    <source>
        <dbReference type="ARBA" id="ARBA00023212"/>
    </source>
</evidence>
<keyword evidence="10 13" id="KW-0505">Motor protein</keyword>
<keyword evidence="9 14" id="KW-0175">Coiled coil</keyword>
<dbReference type="InterPro" id="IPR000433">
    <property type="entry name" value="Znf_ZZ"/>
</dbReference>
<accession>A0A9W6U4G8</accession>
<dbReference type="Gene3D" id="3.40.850.10">
    <property type="entry name" value="Kinesin motor domain"/>
    <property type="match status" value="1"/>
</dbReference>
<keyword evidence="6 12" id="KW-0863">Zinc-finger</keyword>
<feature type="domain" description="Kinesin motor" evidence="16">
    <location>
        <begin position="42"/>
        <end position="369"/>
    </location>
</feature>
<dbReference type="GO" id="GO:0003777">
    <property type="term" value="F:microtubule motor activity"/>
    <property type="evidence" value="ECO:0007669"/>
    <property type="project" value="InterPro"/>
</dbReference>
<name>A0A9W6U4G8_9STRA</name>
<dbReference type="FunFam" id="3.40.850.10:FF:000031">
    <property type="entry name" value="Kinesin-like protein"/>
    <property type="match status" value="1"/>
</dbReference>
<dbReference type="SMART" id="SM00129">
    <property type="entry name" value="KISc"/>
    <property type="match status" value="1"/>
</dbReference>
<dbReference type="GO" id="GO:0008270">
    <property type="term" value="F:zinc ion binding"/>
    <property type="evidence" value="ECO:0007669"/>
    <property type="project" value="UniProtKB-KW"/>
</dbReference>
<dbReference type="PROSITE" id="PS50135">
    <property type="entry name" value="ZF_ZZ_2"/>
    <property type="match status" value="1"/>
</dbReference>
<dbReference type="EMBL" id="BSXT01000346">
    <property type="protein sequence ID" value="GMF25013.1"/>
    <property type="molecule type" value="Genomic_DNA"/>
</dbReference>
<evidence type="ECO:0000259" key="16">
    <source>
        <dbReference type="PROSITE" id="PS50067"/>
    </source>
</evidence>
<feature type="region of interest" description="Disordered" evidence="15">
    <location>
        <begin position="637"/>
        <end position="671"/>
    </location>
</feature>
<dbReference type="SUPFAM" id="SSF57850">
    <property type="entry name" value="RING/U-box"/>
    <property type="match status" value="1"/>
</dbReference>
<dbReference type="Proteomes" id="UP001165121">
    <property type="component" value="Unassembled WGS sequence"/>
</dbReference>
<evidence type="ECO:0000256" key="14">
    <source>
        <dbReference type="SAM" id="Coils"/>
    </source>
</evidence>
<evidence type="ECO:0000313" key="18">
    <source>
        <dbReference type="EMBL" id="GMF25013.1"/>
    </source>
</evidence>
<dbReference type="Pfam" id="PF00225">
    <property type="entry name" value="Kinesin"/>
    <property type="match status" value="1"/>
</dbReference>
<dbReference type="InterPro" id="IPR027640">
    <property type="entry name" value="Kinesin-like_fam"/>
</dbReference>
<keyword evidence="7" id="KW-0862">Zinc</keyword>
<dbReference type="PANTHER" id="PTHR47968:SF75">
    <property type="entry name" value="CENTROMERE-ASSOCIATED PROTEIN E"/>
    <property type="match status" value="1"/>
</dbReference>
<feature type="compositionally biased region" description="Polar residues" evidence="15">
    <location>
        <begin position="639"/>
        <end position="671"/>
    </location>
</feature>
<dbReference type="InterPro" id="IPR043145">
    <property type="entry name" value="Znf_ZZ_sf"/>
</dbReference>
<sequence>MYANQQPRLARIRSESESAVDSLSLPVPPPASMGSAAESRAGIRVCARFRPQNKLEQQHQAVECVRLEDDTAAHVHSDARGVSDNHTFTFDQVFGTASSQLEVYEATAKPLVESALRGYNCTCFVYGQTGSGKTFSMEGVPGDADFEGIIPRVMADIFDGIQNMQTDLEFIVRVSYVEIYMEKIRDLLKPTSTNLNVRESRERGVWIAGATEICCASVEEMQDVMRIGGANRVISSTRMNNESSRSHSVFIITIEQRNIATGSMKSGKLFLVDLAGSEKVGKTHAQGQTLKEAQHINKSLSALGSVMNALTSGHTSTHIPYRDSKLTRLLQDSLGGNSETTLLVCASSSSYNSEETVSTLRFGTRAKSIKNKPKVNEDRNVAEFKIIVAEKDKRIASLETLLREATKDATVPIETTSEEQLKLFATKVAELEDDQASKAAEISSLEDRCAELEVQNKNLLENERENASIVARNEDFSKKLSFLESELEAKTKECDELNCILARRHNKSSVVETPPVSDTSTADSESSVQIGIEKNEALDSEKLPDLGLSSAVAAVADRSRSSSAILENELMQQQLVAKTNELKICLQRVEELTSELASCRSEYEFQIETLQDKLRGLGTQAQSLDSLSTKTKMLRSVRGGSQPSLLSRRSNSQDVSRLSSISSLHRQDSTGSISSQSEWKLDDEVFPVAPIDMESEVVKRLIRNMPERGREKISKWLGFVLEGRDIRSNFHPEISIESINEEVNRDMRRLIVPLLKNRRDLKVQAFVRTRYVRVSDLRITLDHQHKDEVRLEDDNTSNNASSAYSSELSWAKDHLFYGPKSDASSPSVLHASRVLTASKARFISEPIDLIASMSESKSMLESSRTAQRLSRKASLPFDSFTASGPSSGSGGVFSRLRSKTGVGAMLGDVKTRLNARYHKNHVHENALCDGCGMSPIVGGKWKCNTCENYELCDGCYAAGVHGFEVSNELCRRVEQLAVQKHRLLGEYPELFELLRRHICHDNVMQFRRVVEWLCAIISGARSAEVYRKMIVKRGLHPEIRARLTAQLGALASERTDISLKTEWFAENTAEEDARDSDDSQGSDLIEPASAEIDGDKLSTSTTFSSPSIRLETLRMYLMDASSSKQGSESVASAALSDLLDPSASPTDAHTYEPSLRRTMSEASADSDHDEVRQLPDMKRQRSVDLPTYGRQQVKSITRLNL</sequence>
<feature type="region of interest" description="Disordered" evidence="15">
    <location>
        <begin position="1068"/>
        <end position="1103"/>
    </location>
</feature>
<organism evidence="18 19">
    <name type="scientific">Phytophthora fragariaefolia</name>
    <dbReference type="NCBI Taxonomy" id="1490495"/>
    <lineage>
        <taxon>Eukaryota</taxon>
        <taxon>Sar</taxon>
        <taxon>Stramenopiles</taxon>
        <taxon>Oomycota</taxon>
        <taxon>Peronosporomycetes</taxon>
        <taxon>Peronosporales</taxon>
        <taxon>Peronosporaceae</taxon>
        <taxon>Phytophthora</taxon>
    </lineage>
</organism>
<comment type="subcellular location">
    <subcellularLocation>
        <location evidence="1">Cytoplasm</location>
        <location evidence="1">Cytoskeleton</location>
    </subcellularLocation>
</comment>
<feature type="binding site" evidence="13">
    <location>
        <begin position="127"/>
        <end position="134"/>
    </location>
    <ligand>
        <name>ATP</name>
        <dbReference type="ChEBI" id="CHEBI:30616"/>
    </ligand>
</feature>
<comment type="caution">
    <text evidence="18">The sequence shown here is derived from an EMBL/GenBank/DDBJ whole genome shotgun (WGS) entry which is preliminary data.</text>
</comment>
<dbReference type="GO" id="GO:0005524">
    <property type="term" value="F:ATP binding"/>
    <property type="evidence" value="ECO:0007669"/>
    <property type="project" value="UniProtKB-UniRule"/>
</dbReference>
<dbReference type="InterPro" id="IPR001752">
    <property type="entry name" value="Kinesin_motor_dom"/>
</dbReference>
<dbReference type="SMART" id="SM00291">
    <property type="entry name" value="ZnF_ZZ"/>
    <property type="match status" value="1"/>
</dbReference>
<evidence type="ECO:0000256" key="10">
    <source>
        <dbReference type="ARBA" id="ARBA00023175"/>
    </source>
</evidence>
<keyword evidence="19" id="KW-1185">Reference proteome</keyword>
<keyword evidence="11" id="KW-0206">Cytoskeleton</keyword>
<dbReference type="GO" id="GO:0007018">
    <property type="term" value="P:microtubule-based movement"/>
    <property type="evidence" value="ECO:0007669"/>
    <property type="project" value="InterPro"/>
</dbReference>
<evidence type="ECO:0000256" key="1">
    <source>
        <dbReference type="ARBA" id="ARBA00004245"/>
    </source>
</evidence>
<keyword evidence="5 13" id="KW-0547">Nucleotide-binding</keyword>
<dbReference type="PANTHER" id="PTHR47968">
    <property type="entry name" value="CENTROMERE PROTEIN E"/>
    <property type="match status" value="1"/>
</dbReference>
<feature type="domain" description="ZZ-type" evidence="17">
    <location>
        <begin position="923"/>
        <end position="986"/>
    </location>
</feature>
<keyword evidence="2" id="KW-0963">Cytoplasm</keyword>
<dbReference type="CDD" id="cd02249">
    <property type="entry name" value="ZZ"/>
    <property type="match status" value="1"/>
</dbReference>
<dbReference type="PROSITE" id="PS50067">
    <property type="entry name" value="KINESIN_MOTOR_2"/>
    <property type="match status" value="1"/>
</dbReference>
<dbReference type="PROSITE" id="PS00411">
    <property type="entry name" value="KINESIN_MOTOR_1"/>
    <property type="match status" value="1"/>
</dbReference>
<dbReference type="AlphaFoldDB" id="A0A9W6U4G8"/>
<reference evidence="18" key="1">
    <citation type="submission" date="2023-04" db="EMBL/GenBank/DDBJ databases">
        <title>Phytophthora fragariaefolia NBRC 109709.</title>
        <authorList>
            <person name="Ichikawa N."/>
            <person name="Sato H."/>
            <person name="Tonouchi N."/>
        </authorList>
    </citation>
    <scope>NUCLEOTIDE SEQUENCE</scope>
    <source>
        <strain evidence="18">NBRC 109709</strain>
    </source>
</reference>
<gene>
    <name evidence="18" type="ORF">Pfra01_000436300</name>
</gene>
<dbReference type="InterPro" id="IPR036961">
    <property type="entry name" value="Kinesin_motor_dom_sf"/>
</dbReference>
<proteinExistence type="inferred from homology"/>
<dbReference type="Pfam" id="PF00569">
    <property type="entry name" value="ZZ"/>
    <property type="match status" value="1"/>
</dbReference>
<feature type="coiled-coil region" evidence="14">
    <location>
        <begin position="388"/>
        <end position="500"/>
    </location>
</feature>
<dbReference type="GO" id="GO:0005874">
    <property type="term" value="C:microtubule"/>
    <property type="evidence" value="ECO:0007669"/>
    <property type="project" value="UniProtKB-KW"/>
</dbReference>
<dbReference type="OrthoDB" id="3176171at2759"/>
<evidence type="ECO:0000256" key="2">
    <source>
        <dbReference type="ARBA" id="ARBA00022490"/>
    </source>
</evidence>
<keyword evidence="4" id="KW-0479">Metal-binding</keyword>
<dbReference type="GO" id="GO:0008017">
    <property type="term" value="F:microtubule binding"/>
    <property type="evidence" value="ECO:0007669"/>
    <property type="project" value="InterPro"/>
</dbReference>
<dbReference type="PRINTS" id="PR00380">
    <property type="entry name" value="KINESINHEAVY"/>
</dbReference>
<evidence type="ECO:0000256" key="6">
    <source>
        <dbReference type="ARBA" id="ARBA00022771"/>
    </source>
</evidence>
<feature type="compositionally biased region" description="Acidic residues" evidence="15">
    <location>
        <begin position="1068"/>
        <end position="1080"/>
    </location>
</feature>
<evidence type="ECO:0000313" key="19">
    <source>
        <dbReference type="Proteomes" id="UP001165121"/>
    </source>
</evidence>
<evidence type="ECO:0000256" key="8">
    <source>
        <dbReference type="ARBA" id="ARBA00022840"/>
    </source>
</evidence>
<protein>
    <submittedName>
        <fullName evidence="18">Unnamed protein product</fullName>
    </submittedName>
</protein>
<dbReference type="CDD" id="cd01369">
    <property type="entry name" value="KISc_KHC_KIF5"/>
    <property type="match status" value="1"/>
</dbReference>
<evidence type="ECO:0000256" key="7">
    <source>
        <dbReference type="ARBA" id="ARBA00022833"/>
    </source>
</evidence>
<dbReference type="InterPro" id="IPR019821">
    <property type="entry name" value="Kinesin_motor_CS"/>
</dbReference>
<keyword evidence="3" id="KW-0493">Microtubule</keyword>